<dbReference type="KEGG" id="tmi:THEMA_08275"/>
<evidence type="ECO:0000256" key="7">
    <source>
        <dbReference type="RuleBase" id="RU000320"/>
    </source>
</evidence>
<evidence type="ECO:0000256" key="1">
    <source>
        <dbReference type="ARBA" id="ARBA00004651"/>
    </source>
</evidence>
<dbReference type="InParanoid" id="Q9X0T8"/>
<dbReference type="GO" id="GO:0015385">
    <property type="term" value="F:sodium:proton antiporter activity"/>
    <property type="evidence" value="ECO:0000318"/>
    <property type="project" value="GO_Central"/>
</dbReference>
<dbReference type="FunCoup" id="Q9X0T8">
    <property type="interactions" value="120"/>
</dbReference>
<feature type="transmembrane region" description="Helical" evidence="8">
    <location>
        <begin position="171"/>
        <end position="197"/>
    </location>
</feature>
<evidence type="ECO:0000256" key="8">
    <source>
        <dbReference type="SAM" id="Phobius"/>
    </source>
</evidence>
<evidence type="ECO:0000313" key="11">
    <source>
        <dbReference type="Proteomes" id="UP000008183"/>
    </source>
</evidence>
<feature type="transmembrane region" description="Helical" evidence="8">
    <location>
        <begin position="375"/>
        <end position="393"/>
    </location>
</feature>
<gene>
    <name evidence="10" type="ordered locus">TM_1211</name>
</gene>
<feature type="transmembrane region" description="Helical" evidence="8">
    <location>
        <begin position="338"/>
        <end position="359"/>
    </location>
</feature>
<dbReference type="KEGG" id="tma:TM1211"/>
<dbReference type="Proteomes" id="UP000008183">
    <property type="component" value="Chromosome"/>
</dbReference>
<keyword evidence="6 8" id="KW-0472">Membrane</keyword>
<feature type="transmembrane region" description="Helical" evidence="8">
    <location>
        <begin position="310"/>
        <end position="326"/>
    </location>
</feature>
<feature type="domain" description="NADH:quinone oxidoreductase/Mrp antiporter transmembrane" evidence="9">
    <location>
        <begin position="113"/>
        <end position="386"/>
    </location>
</feature>
<evidence type="ECO:0000256" key="6">
    <source>
        <dbReference type="ARBA" id="ARBA00023136"/>
    </source>
</evidence>
<dbReference type="AlphaFoldDB" id="Q9X0T8"/>
<accession>G4FED5</accession>
<dbReference type="PANTHER" id="PTHR42703">
    <property type="entry name" value="NADH DEHYDROGENASE"/>
    <property type="match status" value="1"/>
</dbReference>
<dbReference type="DNASU" id="898273"/>
<feature type="transmembrane region" description="Helical" evidence="8">
    <location>
        <begin position="414"/>
        <end position="432"/>
    </location>
</feature>
<dbReference type="OrthoDB" id="9807568at2"/>
<feature type="transmembrane region" description="Helical" evidence="8">
    <location>
        <begin position="241"/>
        <end position="259"/>
    </location>
</feature>
<organism evidence="10 11">
    <name type="scientific">Thermotoga maritima (strain ATCC 43589 / DSM 3109 / JCM 10099 / NBRC 100826 / MSB8)</name>
    <dbReference type="NCBI Taxonomy" id="243274"/>
    <lineage>
        <taxon>Bacteria</taxon>
        <taxon>Thermotogati</taxon>
        <taxon>Thermotogota</taxon>
        <taxon>Thermotogae</taxon>
        <taxon>Thermotogales</taxon>
        <taxon>Thermotogaceae</taxon>
        <taxon>Thermotoga</taxon>
    </lineage>
</organism>
<sequence length="466" mass="50844">MISLLVAVPLLAAFVSLFWKKASDVLFSLVALFNVIVVLSKWFPGVVEIHAMGNWKPPFGINLVLDDASFYAALIVNLIFLMVSFLPVETKKGYETSLMLLLGATNGFVLTGDLFNSFVFMEIITITAVTTAAKRENFYNAYKYLILGGIAGSFYLLATIFAYGATGSLNMAHIAMVGLSGSSLLAVTMLYTIGLGVEAKLFPLNGWVPGVYGGNEVSPIVLGTAVSFAALYMLGRLFGTVFHGSGLNTLYVLSLVTILTGEMAALRESRLLRTFAYSSVAQAGVVAAMISKGTENALNLAYFHLTNDVIAKFVIFLVAGFLVYSYRDLNGVFRKHKLLGISFSMATFSLVGFPMFAGFQSKIRMIMEAFSTKDFLFPAVLLIATAIEVGYVIRWNVRLWFEEETFEERSKVPLTIGFFSFALAILLVVVFLQPDVFLEGTQKMAKALLDTESYVNGVFSAVKGGM</sequence>
<dbReference type="PIR" id="A72281">
    <property type="entry name" value="A72281"/>
</dbReference>
<feature type="transmembrane region" description="Helical" evidence="8">
    <location>
        <begin position="217"/>
        <end position="235"/>
    </location>
</feature>
<dbReference type="Pfam" id="PF00361">
    <property type="entry name" value="Proton_antipo_M"/>
    <property type="match status" value="1"/>
</dbReference>
<name>Q9X0T8_THEMA</name>
<feature type="transmembrane region" description="Helical" evidence="8">
    <location>
        <begin position="30"/>
        <end position="47"/>
    </location>
</feature>
<feature type="transmembrane region" description="Helical" evidence="8">
    <location>
        <begin position="144"/>
        <end position="165"/>
    </location>
</feature>
<evidence type="ECO:0000259" key="9">
    <source>
        <dbReference type="Pfam" id="PF00361"/>
    </source>
</evidence>
<dbReference type="InterPro" id="IPR050586">
    <property type="entry name" value="CPA3_Na-H_Antiporter_D"/>
</dbReference>
<dbReference type="GO" id="GO:0005886">
    <property type="term" value="C:plasma membrane"/>
    <property type="evidence" value="ECO:0007669"/>
    <property type="project" value="UniProtKB-SubCell"/>
</dbReference>
<dbReference type="PATRIC" id="fig|243274.17.peg.1216"/>
<dbReference type="RefSeq" id="WP_004080096.1">
    <property type="nucleotide sequence ID" value="NC_000853.1"/>
</dbReference>
<keyword evidence="4 7" id="KW-0812">Transmembrane</keyword>
<dbReference type="InterPro" id="IPR001750">
    <property type="entry name" value="ND/Mrp_TM"/>
</dbReference>
<accession>Q9X0T8</accession>
<dbReference type="EnsemblBacteria" id="AAD36286">
    <property type="protein sequence ID" value="AAD36286"/>
    <property type="gene ID" value="TM_1211"/>
</dbReference>
<dbReference type="KEGG" id="tmm:Tmari_1218"/>
<dbReference type="PaxDb" id="243274-THEMA_08275"/>
<evidence type="ECO:0000313" key="10">
    <source>
        <dbReference type="EMBL" id="AAD36286.1"/>
    </source>
</evidence>
<feature type="transmembrane region" description="Helical" evidence="8">
    <location>
        <begin position="68"/>
        <end position="88"/>
    </location>
</feature>
<evidence type="ECO:0000256" key="2">
    <source>
        <dbReference type="ARBA" id="ARBA00005346"/>
    </source>
</evidence>
<protein>
    <submittedName>
        <fullName evidence="10">NADH dehydrogenase, putative</fullName>
    </submittedName>
</protein>
<dbReference type="KEGG" id="tmw:THMA_1237"/>
<comment type="subcellular location">
    <subcellularLocation>
        <location evidence="1">Cell membrane</location>
        <topology evidence="1">Multi-pass membrane protein</topology>
    </subcellularLocation>
    <subcellularLocation>
        <location evidence="7">Membrane</location>
        <topology evidence="7">Multi-pass membrane protein</topology>
    </subcellularLocation>
</comment>
<evidence type="ECO:0000256" key="4">
    <source>
        <dbReference type="ARBA" id="ARBA00022692"/>
    </source>
</evidence>
<dbReference type="GO" id="GO:0035725">
    <property type="term" value="P:sodium ion transmembrane transport"/>
    <property type="evidence" value="ECO:0000318"/>
    <property type="project" value="GO_Central"/>
</dbReference>
<comment type="similarity">
    <text evidence="2">Belongs to the CPA3 antiporters (TC 2.A.63) subunit D family.</text>
</comment>
<dbReference type="EMBL" id="AE000512">
    <property type="protein sequence ID" value="AAD36286.1"/>
    <property type="molecule type" value="Genomic_DNA"/>
</dbReference>
<dbReference type="PANTHER" id="PTHR42703:SF1">
    <property type="entry name" value="NA(+)_H(+) ANTIPORTER SUBUNIT D1"/>
    <property type="match status" value="1"/>
</dbReference>
<evidence type="ECO:0000256" key="3">
    <source>
        <dbReference type="ARBA" id="ARBA00022475"/>
    </source>
</evidence>
<evidence type="ECO:0000256" key="5">
    <source>
        <dbReference type="ARBA" id="ARBA00022989"/>
    </source>
</evidence>
<reference evidence="10 11" key="1">
    <citation type="journal article" date="1999" name="Nature">
        <title>Evidence for lateral gene transfer between Archaea and Bacteria from genome sequence of Thermotoga maritima.</title>
        <authorList>
            <person name="Nelson K.E."/>
            <person name="Clayton R.A."/>
            <person name="Gill S.R."/>
            <person name="Gwinn M.L."/>
            <person name="Dodson R.J."/>
            <person name="Haft D.H."/>
            <person name="Hickey E.K."/>
            <person name="Peterson J.D."/>
            <person name="Nelson W.C."/>
            <person name="Ketchum K.A."/>
            <person name="McDonald L."/>
            <person name="Utterback T.R."/>
            <person name="Malek J.A."/>
            <person name="Linher K.D."/>
            <person name="Garrett M.M."/>
            <person name="Stewart A.M."/>
            <person name="Cotton M.D."/>
            <person name="Pratt M.S."/>
            <person name="Phillips C.A."/>
            <person name="Richardson D."/>
            <person name="Heidelberg J."/>
            <person name="Sutton G.G."/>
            <person name="Fleischmann R.D."/>
            <person name="White O."/>
            <person name="Salzberg S.L."/>
            <person name="Smith H.O."/>
            <person name="Venter J.C."/>
            <person name="Fraser C.M."/>
        </authorList>
    </citation>
    <scope>NUCLEOTIDE SEQUENCE [LARGE SCALE GENOMIC DNA]</scope>
    <source>
        <strain evidence="11">ATCC 43589 / DSM 3109 / JCM 10099 / NBRC 100826 / MSB8</strain>
    </source>
</reference>
<proteinExistence type="inferred from homology"/>
<keyword evidence="11" id="KW-1185">Reference proteome</keyword>
<keyword evidence="5 8" id="KW-1133">Transmembrane helix</keyword>
<feature type="transmembrane region" description="Helical" evidence="8">
    <location>
        <begin position="108"/>
        <end position="132"/>
    </location>
</feature>
<keyword evidence="3" id="KW-1003">Cell membrane</keyword>